<gene>
    <name evidence="2" type="ORF">BAL341_898</name>
</gene>
<organism evidence="2">
    <name type="scientific">Rheinheimera sp. BAL341</name>
    <dbReference type="NCBI Taxonomy" id="1708203"/>
    <lineage>
        <taxon>Bacteria</taxon>
        <taxon>Pseudomonadati</taxon>
        <taxon>Pseudomonadota</taxon>
        <taxon>Gammaproteobacteria</taxon>
        <taxon>Chromatiales</taxon>
        <taxon>Chromatiaceae</taxon>
        <taxon>Rheinheimera</taxon>
    </lineage>
</organism>
<dbReference type="PANTHER" id="PTHR40269:SF1">
    <property type="entry name" value="OUTER MEMBRANE PROTEIN"/>
    <property type="match status" value="1"/>
</dbReference>
<evidence type="ECO:0000256" key="1">
    <source>
        <dbReference type="SAM" id="MobiDB-lite"/>
    </source>
</evidence>
<proteinExistence type="predicted"/>
<dbReference type="AlphaFoldDB" id="A0A486XLL3"/>
<feature type="compositionally biased region" description="Low complexity" evidence="1">
    <location>
        <begin position="411"/>
        <end position="443"/>
    </location>
</feature>
<feature type="compositionally biased region" description="Polar residues" evidence="1">
    <location>
        <begin position="384"/>
        <end position="403"/>
    </location>
</feature>
<reference evidence="2" key="1">
    <citation type="submission" date="2019-04" db="EMBL/GenBank/DDBJ databases">
        <authorList>
            <person name="Brambilla D."/>
        </authorList>
    </citation>
    <scope>NUCLEOTIDE SEQUENCE</scope>
    <source>
        <strain evidence="2">BAL1</strain>
    </source>
</reference>
<feature type="region of interest" description="Disordered" evidence="1">
    <location>
        <begin position="292"/>
        <end position="464"/>
    </location>
</feature>
<feature type="compositionally biased region" description="Basic and acidic residues" evidence="1">
    <location>
        <begin position="445"/>
        <end position="464"/>
    </location>
</feature>
<feature type="compositionally biased region" description="Basic and acidic residues" evidence="1">
    <location>
        <begin position="333"/>
        <end position="347"/>
    </location>
</feature>
<dbReference type="InterPro" id="IPR021728">
    <property type="entry name" value="DUF3300"/>
</dbReference>
<feature type="compositionally biased region" description="Polar residues" evidence="1">
    <location>
        <begin position="314"/>
        <end position="325"/>
    </location>
</feature>
<evidence type="ECO:0000313" key="2">
    <source>
        <dbReference type="EMBL" id="VHO02556.1"/>
    </source>
</evidence>
<dbReference type="Pfam" id="PF11737">
    <property type="entry name" value="DUF3300"/>
    <property type="match status" value="1"/>
</dbReference>
<name>A0A486XLL3_9GAMM</name>
<protein>
    <submittedName>
        <fullName evidence="2">FIG01200701: possible membrane protein</fullName>
    </submittedName>
</protein>
<accession>A0A486XLL3</accession>
<dbReference type="PANTHER" id="PTHR40269">
    <property type="entry name" value="OUTER MEMBRANE PROTEIN-RELATED"/>
    <property type="match status" value="1"/>
</dbReference>
<dbReference type="EMBL" id="CAAJGR010000072">
    <property type="protein sequence ID" value="VHO02556.1"/>
    <property type="molecule type" value="Genomic_DNA"/>
</dbReference>
<feature type="compositionally biased region" description="Polar residues" evidence="1">
    <location>
        <begin position="348"/>
        <end position="375"/>
    </location>
</feature>
<sequence>MQNRQRAVATTVSEGSKMKHLMLKLTQILLVCAVLLGQHAQASNNLTQAELDQMLAPVALYPDTVLTHVLIAATYPLEVVQASRWVQNNPNISAEQAVQAVENESWDPSVKALVAFPQLLQRLSDDLDWTQQLGEAFLADETAVLASIQQLREKAYSSGNLRNNDQVVVEREREVIVIEPARKEVVYVPVYDTRIVYGDWWWPSHPPVYWHTAGVYYRNSPFHWGISVRVKPWFYFGIFDWHQRHVVVHHHYFHTPPRYYPKRHKHYVDARRWQHDTGHRRGVHYRHERLNRDYNSGYGYRQPTRETQGKPLQHAQTQSFRQQQDVKPLYQRKTADQVRLPQHDRHVASSTPRQVNQDLRQQRQTEQNRQFNQPATDRVEQHRNNQQLRAEQRRPQQTLNTEQLRQRDPVRQPAQRQVQQPKVAVQQPQREAAARQQRQPQPELHQPKREVVVQRQEGRSRSIE</sequence>